<dbReference type="InterPro" id="IPR014716">
    <property type="entry name" value="Fibrinogen_a/b/g_C_1"/>
</dbReference>
<dbReference type="Gene3D" id="3.90.215.10">
    <property type="entry name" value="Gamma Fibrinogen, chain A, domain 1"/>
    <property type="match status" value="1"/>
</dbReference>
<dbReference type="PANTHER" id="PTHR19143:SF327">
    <property type="entry name" value="FI21813P1-RELATED"/>
    <property type="match status" value="1"/>
</dbReference>
<dbReference type="Pfam" id="PF00147">
    <property type="entry name" value="Fibrinogen_C"/>
    <property type="match status" value="1"/>
</dbReference>
<evidence type="ECO:0000259" key="4">
    <source>
        <dbReference type="PROSITE" id="PS51406"/>
    </source>
</evidence>
<gene>
    <name evidence="6" type="primary">LOC108612162</name>
</gene>
<dbReference type="GeneID" id="108612162"/>
<evidence type="ECO:0000256" key="3">
    <source>
        <dbReference type="SAM" id="SignalP"/>
    </source>
</evidence>
<accession>A0ABM1P023</accession>
<keyword evidence="2" id="KW-0175">Coiled coil</keyword>
<reference evidence="5" key="2">
    <citation type="journal article" date="2016" name="G3 (Bethesda)">
        <title>Genome Evolution in Three Species of Cactophilic Drosophila.</title>
        <authorList>
            <person name="Sanchez-Flores A."/>
            <person name="Penazola F."/>
            <person name="Carpinteyro-Ponce J."/>
            <person name="Nazario-Yepiz N."/>
            <person name="Abreu-Goodger C."/>
            <person name="Machado C.A."/>
            <person name="Markow T.A."/>
        </authorList>
    </citation>
    <scope>NUCLEOTIDE SEQUENCE [LARGE SCALE GENOMIC DNA]</scope>
</reference>
<feature type="domain" description="Fibrinogen C-terminal" evidence="4">
    <location>
        <begin position="175"/>
        <end position="386"/>
    </location>
</feature>
<dbReference type="PROSITE" id="PS00514">
    <property type="entry name" value="FIBRINOGEN_C_1"/>
    <property type="match status" value="1"/>
</dbReference>
<reference evidence="6" key="3">
    <citation type="submission" date="2025-08" db="UniProtKB">
        <authorList>
            <consortium name="RefSeq"/>
        </authorList>
    </citation>
    <scope>IDENTIFICATION</scope>
    <source>
        <tissue evidence="6">Whole organism</tissue>
    </source>
</reference>
<reference evidence="5" key="1">
    <citation type="journal article" date="1997" name="Nucleic Acids Res.">
        <title>tRNAscan-SE: a program for improved detection of transfer RNA genes in genomic sequence.</title>
        <authorList>
            <person name="Lowe T.M."/>
            <person name="Eddy S.R."/>
        </authorList>
    </citation>
    <scope>NUCLEOTIDE SEQUENCE [LARGE SCALE GENOMIC DNA]</scope>
</reference>
<proteinExistence type="predicted"/>
<evidence type="ECO:0000256" key="1">
    <source>
        <dbReference type="ARBA" id="ARBA00023157"/>
    </source>
</evidence>
<dbReference type="PANTHER" id="PTHR19143">
    <property type="entry name" value="FIBRINOGEN/TENASCIN/ANGIOPOEITIN"/>
    <property type="match status" value="1"/>
</dbReference>
<keyword evidence="3" id="KW-0732">Signal</keyword>
<dbReference type="InterPro" id="IPR002181">
    <property type="entry name" value="Fibrinogen_a/b/g_C_dom"/>
</dbReference>
<dbReference type="SUPFAM" id="SSF56496">
    <property type="entry name" value="Fibrinogen C-terminal domain-like"/>
    <property type="match status" value="1"/>
</dbReference>
<keyword evidence="5" id="KW-1185">Reference proteome</keyword>
<organism evidence="5 6">
    <name type="scientific">Drosophila arizonae</name>
    <name type="common">Fruit fly</name>
    <dbReference type="NCBI Taxonomy" id="7263"/>
    <lineage>
        <taxon>Eukaryota</taxon>
        <taxon>Metazoa</taxon>
        <taxon>Ecdysozoa</taxon>
        <taxon>Arthropoda</taxon>
        <taxon>Hexapoda</taxon>
        <taxon>Insecta</taxon>
        <taxon>Pterygota</taxon>
        <taxon>Neoptera</taxon>
        <taxon>Endopterygota</taxon>
        <taxon>Diptera</taxon>
        <taxon>Brachycera</taxon>
        <taxon>Muscomorpha</taxon>
        <taxon>Ephydroidea</taxon>
        <taxon>Drosophilidae</taxon>
        <taxon>Drosophila</taxon>
    </lineage>
</organism>
<evidence type="ECO:0000313" key="5">
    <source>
        <dbReference type="Proteomes" id="UP000694904"/>
    </source>
</evidence>
<dbReference type="CDD" id="cd00087">
    <property type="entry name" value="FReD"/>
    <property type="match status" value="1"/>
</dbReference>
<keyword evidence="1" id="KW-1015">Disulfide bond</keyword>
<feature type="coiled-coil region" evidence="2">
    <location>
        <begin position="111"/>
        <end position="184"/>
    </location>
</feature>
<protein>
    <submittedName>
        <fullName evidence="6">Fibrinogen-like protein 1 isoform X1</fullName>
    </submittedName>
</protein>
<dbReference type="SMART" id="SM00186">
    <property type="entry name" value="FBG"/>
    <property type="match status" value="1"/>
</dbReference>
<name>A0ABM1P023_DROAR</name>
<dbReference type="RefSeq" id="XP_017860559.1">
    <property type="nucleotide sequence ID" value="XM_018005070.1"/>
</dbReference>
<dbReference type="PROSITE" id="PS51406">
    <property type="entry name" value="FIBRINOGEN_C_2"/>
    <property type="match status" value="1"/>
</dbReference>
<feature type="chain" id="PRO_5045074651" evidence="3">
    <location>
        <begin position="21"/>
        <end position="386"/>
    </location>
</feature>
<dbReference type="Proteomes" id="UP000694904">
    <property type="component" value="Chromosome 3"/>
</dbReference>
<dbReference type="InterPro" id="IPR036056">
    <property type="entry name" value="Fibrinogen-like_C"/>
</dbReference>
<dbReference type="InterPro" id="IPR020837">
    <property type="entry name" value="Fibrinogen_CS"/>
</dbReference>
<dbReference type="InterPro" id="IPR050373">
    <property type="entry name" value="Fibrinogen_C-term_domain"/>
</dbReference>
<evidence type="ECO:0000256" key="2">
    <source>
        <dbReference type="SAM" id="Coils"/>
    </source>
</evidence>
<evidence type="ECO:0000313" key="6">
    <source>
        <dbReference type="RefSeq" id="XP_017860559.1"/>
    </source>
</evidence>
<feature type="signal peptide" evidence="3">
    <location>
        <begin position="1"/>
        <end position="20"/>
    </location>
</feature>
<sequence>MYLFEKLILILLLSLPGIMSETTENSQLTAFKNQDEQCGGYCFGILKPFIEKVSSVRPRKEKAKKFREMESLDNYCLIKEDFIDQIIHLIAFSNNIENKWMVELKNKDFQILNQTVKISSLENRLTEKENEIKAIENKLIADLKNKDSEISNLKSREKENSAIIERLRKNLTDKQNEINNLSSCIGKETGIHEIKLPGSSAFNVSCDTCLAGSGWTVIQRRQDGSVDFNRTMRDYRKGFGALDGEFFMGLDKLHLLTKSRKHELYIYLKKFNDEVRYARYSHFFIKGEEDSFKIKSLGNYTGDAGDAMADNLYKKFTTIDEDHDNWFTGNCADFYAAGWWFHNCGDSRLNGKYQTADLAAKVRGINWISWTLDSLKFVQMMIRPVE</sequence>